<evidence type="ECO:0000313" key="2">
    <source>
        <dbReference type="Proteomes" id="UP000503129"/>
    </source>
</evidence>
<sequence>MEFEFDEHKSASNKVKHGIDFISAQELWLDADRVEVAARTEGEPRFLVIGWFNGKHWAAVITYRGERVRIISVRRARNQEVELYESPRV</sequence>
<dbReference type="KEGG" id="bsen:DP114_21970"/>
<dbReference type="InterPro" id="IPR007460">
    <property type="entry name" value="BrnT_toxin"/>
</dbReference>
<reference evidence="1 2" key="1">
    <citation type="submission" date="2018-06" db="EMBL/GenBank/DDBJ databases">
        <title>Comparative genomics of Brasilonema spp. strains.</title>
        <authorList>
            <person name="Alvarenga D.O."/>
            <person name="Fiore M.F."/>
            <person name="Varani A.M."/>
        </authorList>
    </citation>
    <scope>NUCLEOTIDE SEQUENCE [LARGE SCALE GENOMIC DNA]</scope>
    <source>
        <strain evidence="1 2">CENA114</strain>
    </source>
</reference>
<dbReference type="AlphaFoldDB" id="A0A856MMQ5"/>
<name>A0A856MMQ5_9CYAN</name>
<keyword evidence="2" id="KW-1185">Reference proteome</keyword>
<dbReference type="Gene3D" id="3.10.450.530">
    <property type="entry name" value="Ribonuclease toxin, BrnT, of type II toxin-antitoxin system"/>
    <property type="match status" value="1"/>
</dbReference>
<dbReference type="InterPro" id="IPR038573">
    <property type="entry name" value="BrnT_sf"/>
</dbReference>
<proteinExistence type="predicted"/>
<dbReference type="Proteomes" id="UP000503129">
    <property type="component" value="Chromosome"/>
</dbReference>
<evidence type="ECO:0000313" key="1">
    <source>
        <dbReference type="EMBL" id="QDL10206.1"/>
    </source>
</evidence>
<dbReference type="RefSeq" id="WP_169268973.1">
    <property type="nucleotide sequence ID" value="NZ_CAWOXK010000001.1"/>
</dbReference>
<gene>
    <name evidence="1" type="ORF">DP114_21970</name>
</gene>
<dbReference type="EMBL" id="CP030118">
    <property type="protein sequence ID" value="QDL10206.1"/>
    <property type="molecule type" value="Genomic_DNA"/>
</dbReference>
<dbReference type="Pfam" id="PF04365">
    <property type="entry name" value="BrnT_toxin"/>
    <property type="match status" value="1"/>
</dbReference>
<organism evidence="1 2">
    <name type="scientific">Brasilonema sennae CENA114</name>
    <dbReference type="NCBI Taxonomy" id="415709"/>
    <lineage>
        <taxon>Bacteria</taxon>
        <taxon>Bacillati</taxon>
        <taxon>Cyanobacteriota</taxon>
        <taxon>Cyanophyceae</taxon>
        <taxon>Nostocales</taxon>
        <taxon>Scytonemataceae</taxon>
        <taxon>Brasilonema</taxon>
        <taxon>Bromeliae group (in: Brasilonema)</taxon>
    </lineage>
</organism>
<protein>
    <submittedName>
        <fullName evidence="1">BrnT family toxin</fullName>
    </submittedName>
</protein>
<accession>A0A856MMQ5</accession>